<dbReference type="InterPro" id="IPR051087">
    <property type="entry name" value="Mitochondrial_ACSM"/>
</dbReference>
<keyword evidence="2" id="KW-0436">Ligase</keyword>
<dbReference type="GO" id="GO:0004321">
    <property type="term" value="F:fatty-acyl-CoA synthase activity"/>
    <property type="evidence" value="ECO:0007669"/>
    <property type="project" value="TreeGrafter"/>
</dbReference>
<keyword evidence="3" id="KW-0547">Nucleotide-binding</keyword>
<dbReference type="AlphaFoldDB" id="A0A1C4GU08"/>
<dbReference type="Proteomes" id="UP000243661">
    <property type="component" value="Unassembled WGS sequence"/>
</dbReference>
<evidence type="ECO:0000259" key="6">
    <source>
        <dbReference type="Pfam" id="PF13193"/>
    </source>
</evidence>
<evidence type="ECO:0000256" key="1">
    <source>
        <dbReference type="ARBA" id="ARBA00006432"/>
    </source>
</evidence>
<name>A0A1C4GU08_9GAMM</name>
<dbReference type="GO" id="GO:0006637">
    <property type="term" value="P:acyl-CoA metabolic process"/>
    <property type="evidence" value="ECO:0007669"/>
    <property type="project" value="TreeGrafter"/>
</dbReference>
<sequence>MKTLEQAHQEFNFNDFLQQQLVGTSHSVNAYVECCERYLGSHKTALIWEGQNGESEKWTFEQLAEASGKLANYFDSLGLKAGDCIAGLLPRTPELLITVLATWRIGAIYQPLFTAFESKAIEHRVNVAKTQLIVTNEEQGLKLKNIVLPNIITVHHSNSLSESENTDFWIVLNQQISSFIPVMRSFEDDFLMMFTSGTTGLAKSVPVPLKAVLAFKGYMTYAIDLREQDSYWNLADPGWAYGLYYGITGPLSLGHSIIMDERAFSVDNAIQLIKKYKVSNLAGSPTAFRMFFGFKEKFDASIKKHLRVVSSAGEPLTPEVIHWFKNDLNVNIYDHYGQTELGMVVANHHALEHKKKVGSAGYAIPGHRFAVLNSLHQEVEKGEIGTLAIDCSQSPLTWFKGYDGHNLKSFVGHYYLTGDTVKLNEFGGVDFVGRADDVITTSGYRVGPFDVESTLLECEEVLESAVIGKPDPERTEVVKAFVVLKSQFLASEALSQKLQGYVRSRLSKHAYPKEIEFVETLPKTSSGKIQRNLLKQQEIAKLETTQKVG</sequence>
<keyword evidence="4" id="KW-0067">ATP-binding</keyword>
<protein>
    <submittedName>
        <fullName evidence="7">Acetyl-CoA synthetase</fullName>
    </submittedName>
</protein>
<dbReference type="SUPFAM" id="SSF56801">
    <property type="entry name" value="Acetyl-CoA synthetase-like"/>
    <property type="match status" value="1"/>
</dbReference>
<dbReference type="PROSITE" id="PS00455">
    <property type="entry name" value="AMP_BINDING"/>
    <property type="match status" value="1"/>
</dbReference>
<gene>
    <name evidence="7" type="ORF">GA0116959_105116</name>
</gene>
<feature type="domain" description="AMP-binding enzyme C-terminal" evidence="6">
    <location>
        <begin position="451"/>
        <end position="528"/>
    </location>
</feature>
<dbReference type="InterPro" id="IPR000873">
    <property type="entry name" value="AMP-dep_synth/lig_dom"/>
</dbReference>
<dbReference type="InterPro" id="IPR042099">
    <property type="entry name" value="ANL_N_sf"/>
</dbReference>
<evidence type="ECO:0000313" key="8">
    <source>
        <dbReference type="Proteomes" id="UP000243661"/>
    </source>
</evidence>
<dbReference type="InterPro" id="IPR025110">
    <property type="entry name" value="AMP-bd_C"/>
</dbReference>
<comment type="similarity">
    <text evidence="1">Belongs to the ATP-dependent AMP-binding enzyme family.</text>
</comment>
<accession>A0A1C4GU08</accession>
<dbReference type="GO" id="GO:0016405">
    <property type="term" value="F:CoA-ligase activity"/>
    <property type="evidence" value="ECO:0007669"/>
    <property type="project" value="UniProtKB-ARBA"/>
</dbReference>
<evidence type="ECO:0000313" key="7">
    <source>
        <dbReference type="EMBL" id="SCC71697.1"/>
    </source>
</evidence>
<dbReference type="FunFam" id="3.30.300.30:FF:000005">
    <property type="entry name" value="Acyl-coenzyme A synthetase ACSM5, mitochondrial"/>
    <property type="match status" value="1"/>
</dbReference>
<evidence type="ECO:0000259" key="5">
    <source>
        <dbReference type="Pfam" id="PF00501"/>
    </source>
</evidence>
<dbReference type="Pfam" id="PF00501">
    <property type="entry name" value="AMP-binding"/>
    <property type="match status" value="1"/>
</dbReference>
<dbReference type="OrthoDB" id="9803968at2"/>
<reference evidence="7 8" key="1">
    <citation type="submission" date="2016-08" db="EMBL/GenBank/DDBJ databases">
        <authorList>
            <person name="Seilhamer J.J."/>
        </authorList>
    </citation>
    <scope>NUCLEOTIDE SEQUENCE [LARGE SCALE GENOMIC DNA]</scope>
    <source>
        <strain evidence="7 8">ANC 4874</strain>
    </source>
</reference>
<dbReference type="InterPro" id="IPR045851">
    <property type="entry name" value="AMP-bd_C_sf"/>
</dbReference>
<dbReference type="Pfam" id="PF13193">
    <property type="entry name" value="AMP-binding_C"/>
    <property type="match status" value="1"/>
</dbReference>
<evidence type="ECO:0000256" key="2">
    <source>
        <dbReference type="ARBA" id="ARBA00022598"/>
    </source>
</evidence>
<dbReference type="GO" id="GO:0015645">
    <property type="term" value="F:fatty acid ligase activity"/>
    <property type="evidence" value="ECO:0007669"/>
    <property type="project" value="TreeGrafter"/>
</dbReference>
<evidence type="ECO:0000256" key="3">
    <source>
        <dbReference type="ARBA" id="ARBA00022741"/>
    </source>
</evidence>
<proteinExistence type="inferred from homology"/>
<dbReference type="RefSeq" id="WP_092719095.1">
    <property type="nucleotide sequence ID" value="NZ_FMBK01000005.1"/>
</dbReference>
<dbReference type="GO" id="GO:0006633">
    <property type="term" value="P:fatty acid biosynthetic process"/>
    <property type="evidence" value="ECO:0007669"/>
    <property type="project" value="TreeGrafter"/>
</dbReference>
<dbReference type="PANTHER" id="PTHR43605">
    <property type="entry name" value="ACYL-COENZYME A SYNTHETASE"/>
    <property type="match status" value="1"/>
</dbReference>
<dbReference type="Gene3D" id="3.40.50.12780">
    <property type="entry name" value="N-terminal domain of ligase-like"/>
    <property type="match status" value="1"/>
</dbReference>
<dbReference type="PANTHER" id="PTHR43605:SF10">
    <property type="entry name" value="ACYL-COA SYNTHETASE MEDIUM CHAIN FAMILY MEMBER 3"/>
    <property type="match status" value="1"/>
</dbReference>
<dbReference type="Gene3D" id="3.30.300.30">
    <property type="match status" value="1"/>
</dbReference>
<dbReference type="InterPro" id="IPR020845">
    <property type="entry name" value="AMP-binding_CS"/>
</dbReference>
<feature type="domain" description="AMP-dependent synthetase/ligase" evidence="5">
    <location>
        <begin position="42"/>
        <end position="390"/>
    </location>
</feature>
<organism evidence="7 8">
    <name type="scientific">Acinetobacter albensis</name>
    <dbReference type="NCBI Taxonomy" id="1673609"/>
    <lineage>
        <taxon>Bacteria</taxon>
        <taxon>Pseudomonadati</taxon>
        <taxon>Pseudomonadota</taxon>
        <taxon>Gammaproteobacteria</taxon>
        <taxon>Moraxellales</taxon>
        <taxon>Moraxellaceae</taxon>
        <taxon>Acinetobacter</taxon>
    </lineage>
</organism>
<dbReference type="EMBL" id="FMBK01000005">
    <property type="protein sequence ID" value="SCC71697.1"/>
    <property type="molecule type" value="Genomic_DNA"/>
</dbReference>
<dbReference type="GO" id="GO:0005524">
    <property type="term" value="F:ATP binding"/>
    <property type="evidence" value="ECO:0007669"/>
    <property type="project" value="UniProtKB-KW"/>
</dbReference>
<evidence type="ECO:0000256" key="4">
    <source>
        <dbReference type="ARBA" id="ARBA00022840"/>
    </source>
</evidence>